<feature type="compositionally biased region" description="Polar residues" evidence="1">
    <location>
        <begin position="1"/>
        <end position="27"/>
    </location>
</feature>
<evidence type="ECO:0000313" key="3">
    <source>
        <dbReference type="Proteomes" id="UP000799767"/>
    </source>
</evidence>
<feature type="region of interest" description="Disordered" evidence="1">
    <location>
        <begin position="1"/>
        <end position="69"/>
    </location>
</feature>
<accession>A0A6A6PPS8</accession>
<organism evidence="2 3">
    <name type="scientific">Neohortaea acidophila</name>
    <dbReference type="NCBI Taxonomy" id="245834"/>
    <lineage>
        <taxon>Eukaryota</taxon>
        <taxon>Fungi</taxon>
        <taxon>Dikarya</taxon>
        <taxon>Ascomycota</taxon>
        <taxon>Pezizomycotina</taxon>
        <taxon>Dothideomycetes</taxon>
        <taxon>Dothideomycetidae</taxon>
        <taxon>Mycosphaerellales</taxon>
        <taxon>Teratosphaeriaceae</taxon>
        <taxon>Neohortaea</taxon>
    </lineage>
</organism>
<keyword evidence="3" id="KW-1185">Reference proteome</keyword>
<protein>
    <submittedName>
        <fullName evidence="2">Uncharacterized protein</fullName>
    </submittedName>
</protein>
<dbReference type="EMBL" id="MU001637">
    <property type="protein sequence ID" value="KAF2482089.1"/>
    <property type="molecule type" value="Genomic_DNA"/>
</dbReference>
<evidence type="ECO:0000256" key="1">
    <source>
        <dbReference type="SAM" id="MobiDB-lite"/>
    </source>
</evidence>
<evidence type="ECO:0000313" key="2">
    <source>
        <dbReference type="EMBL" id="KAF2482089.1"/>
    </source>
</evidence>
<dbReference type="GeneID" id="54475032"/>
<dbReference type="RefSeq" id="XP_033588659.1">
    <property type="nucleotide sequence ID" value="XM_033734030.1"/>
</dbReference>
<sequence>MSQPASTNMPHSVLAATQTIPTANQDPQMKVPRIESAHNAPMSLVPSAPENARDEQPTSKPPNAPTPGPLFVIDTLHVLSRKPGIRDLLKCTPLLRMTERTPQPLSQTFPIGPFIPQAWTDALRQSDLPGLVVDSSGALLSAPQ</sequence>
<dbReference type="Proteomes" id="UP000799767">
    <property type="component" value="Unassembled WGS sequence"/>
</dbReference>
<feature type="compositionally biased region" description="Pro residues" evidence="1">
    <location>
        <begin position="59"/>
        <end position="68"/>
    </location>
</feature>
<proteinExistence type="predicted"/>
<name>A0A6A6PPS8_9PEZI</name>
<gene>
    <name evidence="2" type="ORF">BDY17DRAFT_300249</name>
</gene>
<dbReference type="AlphaFoldDB" id="A0A6A6PPS8"/>
<reference evidence="2" key="1">
    <citation type="journal article" date="2020" name="Stud. Mycol.">
        <title>101 Dothideomycetes genomes: a test case for predicting lifestyles and emergence of pathogens.</title>
        <authorList>
            <person name="Haridas S."/>
            <person name="Albert R."/>
            <person name="Binder M."/>
            <person name="Bloem J."/>
            <person name="Labutti K."/>
            <person name="Salamov A."/>
            <person name="Andreopoulos B."/>
            <person name="Baker S."/>
            <person name="Barry K."/>
            <person name="Bills G."/>
            <person name="Bluhm B."/>
            <person name="Cannon C."/>
            <person name="Castanera R."/>
            <person name="Culley D."/>
            <person name="Daum C."/>
            <person name="Ezra D."/>
            <person name="Gonzalez J."/>
            <person name="Henrissat B."/>
            <person name="Kuo A."/>
            <person name="Liang C."/>
            <person name="Lipzen A."/>
            <person name="Lutzoni F."/>
            <person name="Magnuson J."/>
            <person name="Mondo S."/>
            <person name="Nolan M."/>
            <person name="Ohm R."/>
            <person name="Pangilinan J."/>
            <person name="Park H.-J."/>
            <person name="Ramirez L."/>
            <person name="Alfaro M."/>
            <person name="Sun H."/>
            <person name="Tritt A."/>
            <person name="Yoshinaga Y."/>
            <person name="Zwiers L.-H."/>
            <person name="Turgeon B."/>
            <person name="Goodwin S."/>
            <person name="Spatafora J."/>
            <person name="Crous P."/>
            <person name="Grigoriev I."/>
        </authorList>
    </citation>
    <scope>NUCLEOTIDE SEQUENCE</scope>
    <source>
        <strain evidence="2">CBS 113389</strain>
    </source>
</reference>